<evidence type="ECO:0000313" key="1">
    <source>
        <dbReference type="EMBL" id="KYD26166.1"/>
    </source>
</evidence>
<dbReference type="AlphaFoldDB" id="A0A150MNY4"/>
<accession>A0A150MNY4</accession>
<dbReference type="EMBL" id="LQYW01000128">
    <property type="protein sequence ID" value="KYD26166.1"/>
    <property type="molecule type" value="Genomic_DNA"/>
</dbReference>
<evidence type="ECO:0000313" key="2">
    <source>
        <dbReference type="Proteomes" id="UP000075324"/>
    </source>
</evidence>
<organism evidence="1 2">
    <name type="scientific">Parageobacillus toebii</name>
    <dbReference type="NCBI Taxonomy" id="153151"/>
    <lineage>
        <taxon>Bacteria</taxon>
        <taxon>Bacillati</taxon>
        <taxon>Bacillota</taxon>
        <taxon>Bacilli</taxon>
        <taxon>Bacillales</taxon>
        <taxon>Anoxybacillaceae</taxon>
        <taxon>Parageobacillus</taxon>
    </lineage>
</organism>
<dbReference type="Proteomes" id="UP000075324">
    <property type="component" value="Unassembled WGS sequence"/>
</dbReference>
<name>A0A150MNY4_9BACL</name>
<proteinExistence type="predicted"/>
<protein>
    <submittedName>
        <fullName evidence="1">Uncharacterized protein</fullName>
    </submittedName>
</protein>
<comment type="caution">
    <text evidence="1">The sequence shown here is derived from an EMBL/GenBank/DDBJ whole genome shotgun (WGS) entry which is preliminary data.</text>
</comment>
<reference evidence="1 2" key="1">
    <citation type="submission" date="2016-01" db="EMBL/GenBank/DDBJ databases">
        <title>Draft Genome Sequences of Seven Thermophilic Sporeformers Isolated from Foods.</title>
        <authorList>
            <person name="Berendsen E.M."/>
            <person name="Wells-Bennik M.H."/>
            <person name="Krawcyk A.O."/>
            <person name="De Jong A."/>
            <person name="Holsappel S."/>
            <person name="Eijlander R.T."/>
            <person name="Kuipers O.P."/>
        </authorList>
    </citation>
    <scope>NUCLEOTIDE SEQUENCE [LARGE SCALE GENOMIC DNA]</scope>
    <source>
        <strain evidence="1 2">B4110</strain>
    </source>
</reference>
<sequence>MIAPFIFFACYYVVIVAVDDGENGTISGTIGVPAGIWSPPARQPLIILVILIDFLGIK</sequence>
<gene>
    <name evidence="1" type="ORF">B4110_1746</name>
</gene>
<dbReference type="PATRIC" id="fig|153151.4.peg.815"/>